<dbReference type="SUPFAM" id="SSF50630">
    <property type="entry name" value="Acid proteases"/>
    <property type="match status" value="1"/>
</dbReference>
<keyword evidence="2" id="KW-0645">Protease</keyword>
<dbReference type="Gene3D" id="3.10.20.90">
    <property type="entry name" value="Phosphatidylinositol 3-kinase Catalytic Subunit, Chain A, domain 1"/>
    <property type="match status" value="1"/>
</dbReference>
<evidence type="ECO:0000256" key="5">
    <source>
        <dbReference type="SAM" id="MobiDB-lite"/>
    </source>
</evidence>
<evidence type="ECO:0000259" key="6">
    <source>
        <dbReference type="PROSITE" id="PS50053"/>
    </source>
</evidence>
<dbReference type="Pfam" id="PF00240">
    <property type="entry name" value="ubiquitin"/>
    <property type="match status" value="1"/>
</dbReference>
<dbReference type="Pfam" id="PF09668">
    <property type="entry name" value="Asp_protease"/>
    <property type="match status" value="1"/>
</dbReference>
<dbReference type="InterPro" id="IPR000626">
    <property type="entry name" value="Ubiquitin-like_dom"/>
</dbReference>
<dbReference type="InterPro" id="IPR029071">
    <property type="entry name" value="Ubiquitin-like_domsf"/>
</dbReference>
<dbReference type="Gene3D" id="2.40.70.10">
    <property type="entry name" value="Acid Proteases"/>
    <property type="match status" value="1"/>
</dbReference>
<keyword evidence="4" id="KW-0378">Hydrolase</keyword>
<evidence type="ECO:0000313" key="8">
    <source>
        <dbReference type="EMBL" id="UKJ90156.1"/>
    </source>
</evidence>
<dbReference type="PANTHER" id="PTHR12917:SF1">
    <property type="entry name" value="AT13091P"/>
    <property type="match status" value="1"/>
</dbReference>
<protein>
    <submittedName>
        <fullName evidence="8">DNA-damage inducible protein</fullName>
    </submittedName>
</protein>
<evidence type="ECO:0000259" key="7">
    <source>
        <dbReference type="PROSITE" id="PS50175"/>
    </source>
</evidence>
<feature type="domain" description="Peptidase A2" evidence="7">
    <location>
        <begin position="215"/>
        <end position="294"/>
    </location>
</feature>
<gene>
    <name evidence="8" type="ORF">MACJ_001087</name>
</gene>
<dbReference type="GO" id="GO:0006508">
    <property type="term" value="P:proteolysis"/>
    <property type="evidence" value="ECO:0007669"/>
    <property type="project" value="UniProtKB-KW"/>
</dbReference>
<name>A0A976M7U6_THEOR</name>
<dbReference type="EMBL" id="CP056068">
    <property type="protein sequence ID" value="UKJ90156.1"/>
    <property type="molecule type" value="Genomic_DNA"/>
</dbReference>
<dbReference type="PANTHER" id="PTHR12917">
    <property type="entry name" value="ASPARTYL PROTEASE DDI-RELATED"/>
    <property type="match status" value="1"/>
</dbReference>
<accession>A0A976M7U6</accession>
<dbReference type="AlphaFoldDB" id="A0A976M7U6"/>
<proteinExistence type="inferred from homology"/>
<dbReference type="SUPFAM" id="SSF54236">
    <property type="entry name" value="Ubiquitin-like"/>
    <property type="match status" value="1"/>
</dbReference>
<feature type="domain" description="Ubiquitin-like" evidence="6">
    <location>
        <begin position="2"/>
        <end position="78"/>
    </location>
</feature>
<evidence type="ECO:0000313" key="9">
    <source>
        <dbReference type="Proteomes" id="UP000244803"/>
    </source>
</evidence>
<comment type="similarity">
    <text evidence="1">Belongs to the DDI1 family.</text>
</comment>
<dbReference type="SMART" id="SM00213">
    <property type="entry name" value="UBQ"/>
    <property type="match status" value="1"/>
</dbReference>
<feature type="region of interest" description="Disordered" evidence="5">
    <location>
        <begin position="335"/>
        <end position="363"/>
    </location>
</feature>
<dbReference type="PROSITE" id="PS50053">
    <property type="entry name" value="UBIQUITIN_2"/>
    <property type="match status" value="1"/>
</dbReference>
<dbReference type="OrthoDB" id="1047367at2759"/>
<feature type="compositionally biased region" description="Low complexity" evidence="5">
    <location>
        <begin position="342"/>
        <end position="360"/>
    </location>
</feature>
<dbReference type="CDD" id="cd05479">
    <property type="entry name" value="RP_DDI"/>
    <property type="match status" value="1"/>
</dbReference>
<dbReference type="Proteomes" id="UP000244803">
    <property type="component" value="Chromosome 2"/>
</dbReference>
<organism evidence="8 9">
    <name type="scientific">Theileria orientalis</name>
    <dbReference type="NCBI Taxonomy" id="68886"/>
    <lineage>
        <taxon>Eukaryota</taxon>
        <taxon>Sar</taxon>
        <taxon>Alveolata</taxon>
        <taxon>Apicomplexa</taxon>
        <taxon>Aconoidasida</taxon>
        <taxon>Piroplasmida</taxon>
        <taxon>Theileriidae</taxon>
        <taxon>Theileria</taxon>
    </lineage>
</organism>
<dbReference type="InterPro" id="IPR019103">
    <property type="entry name" value="Peptidase_aspartic_DDI1-type"/>
</dbReference>
<evidence type="ECO:0000256" key="3">
    <source>
        <dbReference type="ARBA" id="ARBA00022750"/>
    </source>
</evidence>
<keyword evidence="3" id="KW-0064">Aspartyl protease</keyword>
<sequence length="414" mass="46473">MLVIQVAAEDGQLFTLYVENDWNFRKLNELIKDHLNIPVENQRLYLDGNLLSGNYNMISDSGIKNGDVLLVKSELPGLDLSSLLATDYDKVSDEALRQRAREIMQEFKPGSTFLQTLRFHNEQLYNALQSNNEEEVFKIVKKEYEEAKKKELDHRKKLMKAYLDPLNPESQSLIHKEIEMNRINDNLISAQNYLPESFGKINMLYVKVEINNVVMKALVDTGAQSTIMSKECASRCNLLRLVDERFKSVAVGVGTMKTLGKIHLADMKIGTVFIPVSFIVIEEASLEFILGLDVLRRYTCDINLKKNYLGINDVNVPFMSEAEVANFVSHTARRDLPKENQPQSSSSSHPAPATTTATGTVNPVIGTNAANLQSSPIDDKARRLSETLNITPEYARELLEIAGGDEQLAASFVT</sequence>
<evidence type="ECO:0000256" key="1">
    <source>
        <dbReference type="ARBA" id="ARBA00009136"/>
    </source>
</evidence>
<dbReference type="PROSITE" id="PS50175">
    <property type="entry name" value="ASP_PROT_RETROV"/>
    <property type="match status" value="1"/>
</dbReference>
<evidence type="ECO:0000256" key="2">
    <source>
        <dbReference type="ARBA" id="ARBA00022670"/>
    </source>
</evidence>
<dbReference type="InterPro" id="IPR001995">
    <property type="entry name" value="Peptidase_A2_cat"/>
</dbReference>
<evidence type="ECO:0000256" key="4">
    <source>
        <dbReference type="ARBA" id="ARBA00022801"/>
    </source>
</evidence>
<dbReference type="InterPro" id="IPR021109">
    <property type="entry name" value="Peptidase_aspartic_dom_sf"/>
</dbReference>
<dbReference type="GO" id="GO:0004190">
    <property type="term" value="F:aspartic-type endopeptidase activity"/>
    <property type="evidence" value="ECO:0007669"/>
    <property type="project" value="UniProtKB-KW"/>
</dbReference>
<reference evidence="8" key="1">
    <citation type="submission" date="2022-07" db="EMBL/GenBank/DDBJ databases">
        <title>Evaluation of T. orientalis genome assembly methods using nanopore sequencing and analysis of variation between genomes.</title>
        <authorList>
            <person name="Yam J."/>
            <person name="Micallef M.L."/>
            <person name="Liu M."/>
            <person name="Djordjevic S.P."/>
            <person name="Bogema D.R."/>
            <person name="Jenkins C."/>
        </authorList>
    </citation>
    <scope>NUCLEOTIDE SEQUENCE</scope>
    <source>
        <strain evidence="8">Fish Creek</strain>
    </source>
</reference>